<proteinExistence type="predicted"/>
<name>A0A0C9QL57_9HYME</name>
<sequence>MDICEFVGFDKIERNNCSDIKKISTQIIFASISCVACWNGEYEFQHYSVNRFDFNVFVNKRRGWWIIYNTRGIEIDGWRCPLVGFGSSNVQTETEICWSRTNYEVIFG</sequence>
<protein>
    <submittedName>
        <fullName evidence="1">Uncharacterized protein</fullName>
    </submittedName>
</protein>
<organism evidence="1">
    <name type="scientific">Fopius arisanus</name>
    <dbReference type="NCBI Taxonomy" id="64838"/>
    <lineage>
        <taxon>Eukaryota</taxon>
        <taxon>Metazoa</taxon>
        <taxon>Ecdysozoa</taxon>
        <taxon>Arthropoda</taxon>
        <taxon>Hexapoda</taxon>
        <taxon>Insecta</taxon>
        <taxon>Pterygota</taxon>
        <taxon>Neoptera</taxon>
        <taxon>Endopterygota</taxon>
        <taxon>Hymenoptera</taxon>
        <taxon>Apocrita</taxon>
        <taxon>Ichneumonoidea</taxon>
        <taxon>Braconidae</taxon>
        <taxon>Opiinae</taxon>
        <taxon>Fopius</taxon>
    </lineage>
</organism>
<dbReference type="EMBL" id="GBYB01001287">
    <property type="protein sequence ID" value="JAG71054.1"/>
    <property type="molecule type" value="Transcribed_RNA"/>
</dbReference>
<gene>
    <name evidence="1" type="ORF">g.30433</name>
</gene>
<dbReference type="AlphaFoldDB" id="A0A0C9QL57"/>
<reference evidence="1" key="1">
    <citation type="submission" date="2015-01" db="EMBL/GenBank/DDBJ databases">
        <title>Transcriptome Assembly of Fopius arisanus.</title>
        <authorList>
            <person name="Geib S."/>
        </authorList>
    </citation>
    <scope>NUCLEOTIDE SEQUENCE</scope>
</reference>
<evidence type="ECO:0000313" key="1">
    <source>
        <dbReference type="EMBL" id="JAG71054.1"/>
    </source>
</evidence>
<accession>A0A0C9QL57</accession>